<dbReference type="AlphaFoldDB" id="A0A6M0LND7"/>
<evidence type="ECO:0000256" key="4">
    <source>
        <dbReference type="ARBA" id="ARBA00022989"/>
    </source>
</evidence>
<feature type="transmembrane region" description="Helical" evidence="6">
    <location>
        <begin position="48"/>
        <end position="74"/>
    </location>
</feature>
<evidence type="ECO:0000256" key="6">
    <source>
        <dbReference type="SAM" id="Phobius"/>
    </source>
</evidence>
<dbReference type="InterPro" id="IPR003841">
    <property type="entry name" value="Na/Pi_transpt"/>
</dbReference>
<reference evidence="7 8" key="2">
    <citation type="submission" date="2020-03" db="EMBL/GenBank/DDBJ databases">
        <title>Investigating the evolutionary divergence of the Butyrivibrio group.</title>
        <authorList>
            <person name="Skvortsov T."/>
            <person name="Santos F.G."/>
            <person name="Ting K.S."/>
            <person name="Creevey C.J."/>
        </authorList>
    </citation>
    <scope>NUCLEOTIDE SEQUENCE [LARGE SCALE GENOMIC DNA]</scope>
    <source>
        <strain evidence="7 8">MZ8</strain>
    </source>
</reference>
<dbReference type="RefSeq" id="WP_090488803.1">
    <property type="nucleotide sequence ID" value="NZ_VTVE01000003.1"/>
</dbReference>
<keyword evidence="2" id="KW-1003">Cell membrane</keyword>
<feature type="transmembrane region" description="Helical" evidence="6">
    <location>
        <begin position="86"/>
        <end position="107"/>
    </location>
</feature>
<dbReference type="GO" id="GO:0005436">
    <property type="term" value="F:sodium:phosphate symporter activity"/>
    <property type="evidence" value="ECO:0007669"/>
    <property type="project" value="InterPro"/>
</dbReference>
<sequence length="339" mass="36075">MDAFSIISLLGGLALFLYGMRLMGEGLEKLASNRLEKILARLTGRTSHAVILGAAITAIIQSSSATTVMVVGFVNSGIMSLRQAVGVIMGANIGTTMTSWIFSMTGIQSESFWVRMLKPSSFAPIVAMIGIILLMTARENIKKTHAGSICLGFGILMYGMETMSKSMVPLAESDTFASILMAVSNPIFGIVVGMIFTAVIQSSSASVGILQALCLSGTVTFAAAIPIVLGQNIGTCATALLSSVGASKNAKRASMIHLYFNLIGTIVFVGTFYTANMFFYFDFLYQAASPVSVAIIHSIFNIGCTVVLYPFANRVVTLAEKTIKDDYTHVTDLRAGMKV</sequence>
<feature type="transmembrane region" description="Helical" evidence="6">
    <location>
        <begin position="119"/>
        <end position="137"/>
    </location>
</feature>
<feature type="transmembrane region" description="Helical" evidence="6">
    <location>
        <begin position="258"/>
        <end position="281"/>
    </location>
</feature>
<evidence type="ECO:0000256" key="5">
    <source>
        <dbReference type="ARBA" id="ARBA00023136"/>
    </source>
</evidence>
<protein>
    <submittedName>
        <fullName evidence="7">Na/Pi cotransporter family protein</fullName>
    </submittedName>
</protein>
<keyword evidence="5 6" id="KW-0472">Membrane</keyword>
<evidence type="ECO:0000256" key="3">
    <source>
        <dbReference type="ARBA" id="ARBA00022692"/>
    </source>
</evidence>
<evidence type="ECO:0000313" key="7">
    <source>
        <dbReference type="EMBL" id="NEX02341.1"/>
    </source>
</evidence>
<evidence type="ECO:0000256" key="2">
    <source>
        <dbReference type="ARBA" id="ARBA00022475"/>
    </source>
</evidence>
<dbReference type="PANTHER" id="PTHR10010:SF46">
    <property type="entry name" value="SODIUM-DEPENDENT PHOSPHATE TRANSPORT PROTEIN 2B"/>
    <property type="match status" value="1"/>
</dbReference>
<name>A0A6M0LND7_PSEXY</name>
<proteinExistence type="predicted"/>
<dbReference type="InterPro" id="IPR004633">
    <property type="entry name" value="NaPi_cotrn-rel/YqeW-like"/>
</dbReference>
<reference evidence="7 8" key="1">
    <citation type="submission" date="2019-09" db="EMBL/GenBank/DDBJ databases">
        <authorList>
            <person name="Pidcock S.E."/>
            <person name="Huws S.A."/>
        </authorList>
    </citation>
    <scope>NUCLEOTIDE SEQUENCE [LARGE SCALE GENOMIC DNA]</scope>
    <source>
        <strain evidence="7 8">MZ8</strain>
    </source>
</reference>
<dbReference type="Pfam" id="PF02690">
    <property type="entry name" value="Na_Pi_cotrans"/>
    <property type="match status" value="1"/>
</dbReference>
<dbReference type="GO" id="GO:0044341">
    <property type="term" value="P:sodium-dependent phosphate transport"/>
    <property type="evidence" value="ECO:0007669"/>
    <property type="project" value="InterPro"/>
</dbReference>
<evidence type="ECO:0000256" key="1">
    <source>
        <dbReference type="ARBA" id="ARBA00004651"/>
    </source>
</evidence>
<accession>A0A6M0LND7</accession>
<dbReference type="GO" id="GO:0005886">
    <property type="term" value="C:plasma membrane"/>
    <property type="evidence" value="ECO:0007669"/>
    <property type="project" value="UniProtKB-SubCell"/>
</dbReference>
<feature type="transmembrane region" description="Helical" evidence="6">
    <location>
        <begin position="287"/>
        <end position="311"/>
    </location>
</feature>
<dbReference type="NCBIfam" id="NF037997">
    <property type="entry name" value="Na_Pi_symport"/>
    <property type="match status" value="1"/>
</dbReference>
<dbReference type="NCBIfam" id="TIGR00704">
    <property type="entry name" value="NaPi_cotrn_rel"/>
    <property type="match status" value="1"/>
</dbReference>
<keyword evidence="4 6" id="KW-1133">Transmembrane helix</keyword>
<comment type="caution">
    <text evidence="7">The sequence shown here is derived from an EMBL/GenBank/DDBJ whole genome shotgun (WGS) entry which is preliminary data.</text>
</comment>
<feature type="transmembrane region" description="Helical" evidence="6">
    <location>
        <begin position="180"/>
        <end position="200"/>
    </location>
</feature>
<dbReference type="PANTHER" id="PTHR10010">
    <property type="entry name" value="SOLUTE CARRIER FAMILY 34 SODIUM PHOSPHATE , MEMBER 2-RELATED"/>
    <property type="match status" value="1"/>
</dbReference>
<comment type="subcellular location">
    <subcellularLocation>
        <location evidence="1">Cell membrane</location>
        <topology evidence="1">Multi-pass membrane protein</topology>
    </subcellularLocation>
</comment>
<keyword evidence="3 6" id="KW-0812">Transmembrane</keyword>
<gene>
    <name evidence="7" type="ORF">F0Q01_10680</name>
</gene>
<dbReference type="Proteomes" id="UP000473091">
    <property type="component" value="Unassembled WGS sequence"/>
</dbReference>
<organism evidence="7 8">
    <name type="scientific">Pseudobutyrivibrio xylanivorans</name>
    <dbReference type="NCBI Taxonomy" id="185007"/>
    <lineage>
        <taxon>Bacteria</taxon>
        <taxon>Bacillati</taxon>
        <taxon>Bacillota</taxon>
        <taxon>Clostridia</taxon>
        <taxon>Lachnospirales</taxon>
        <taxon>Lachnospiraceae</taxon>
        <taxon>Pseudobutyrivibrio</taxon>
    </lineage>
</organism>
<evidence type="ECO:0000313" key="8">
    <source>
        <dbReference type="Proteomes" id="UP000473091"/>
    </source>
</evidence>
<dbReference type="EMBL" id="VTVE01000003">
    <property type="protein sequence ID" value="NEX02341.1"/>
    <property type="molecule type" value="Genomic_DNA"/>
</dbReference>